<evidence type="ECO:0000259" key="4">
    <source>
        <dbReference type="PROSITE" id="PS50887"/>
    </source>
</evidence>
<dbReference type="Pfam" id="PF00990">
    <property type="entry name" value="GGDEF"/>
    <property type="match status" value="1"/>
</dbReference>
<feature type="domain" description="Response regulatory" evidence="3">
    <location>
        <begin position="31"/>
        <end position="148"/>
    </location>
</feature>
<keyword evidence="1" id="KW-0597">Phosphoprotein</keyword>
<dbReference type="PROSITE" id="PS50887">
    <property type="entry name" value="GGDEF"/>
    <property type="match status" value="1"/>
</dbReference>
<evidence type="ECO:0000313" key="6">
    <source>
        <dbReference type="Proteomes" id="UP000095347"/>
    </source>
</evidence>
<dbReference type="Gene3D" id="3.40.50.2300">
    <property type="match status" value="1"/>
</dbReference>
<dbReference type="Proteomes" id="UP000095347">
    <property type="component" value="Unassembled WGS sequence"/>
</dbReference>
<feature type="modified residue" description="4-aspartylphosphate" evidence="1">
    <location>
        <position position="83"/>
    </location>
</feature>
<dbReference type="SMART" id="SM00448">
    <property type="entry name" value="REC"/>
    <property type="match status" value="1"/>
</dbReference>
<dbReference type="InterPro" id="IPR001789">
    <property type="entry name" value="Sig_transdc_resp-reg_receiver"/>
</dbReference>
<keyword evidence="6" id="KW-1185">Reference proteome</keyword>
<dbReference type="SMART" id="SM00267">
    <property type="entry name" value="GGDEF"/>
    <property type="match status" value="1"/>
</dbReference>
<dbReference type="SUPFAM" id="SSF55073">
    <property type="entry name" value="Nucleotide cyclase"/>
    <property type="match status" value="1"/>
</dbReference>
<dbReference type="GO" id="GO:0000160">
    <property type="term" value="P:phosphorelay signal transduction system"/>
    <property type="evidence" value="ECO:0007669"/>
    <property type="project" value="InterPro"/>
</dbReference>
<dbReference type="STRING" id="28181.BEN30_05250"/>
<evidence type="ECO:0000256" key="1">
    <source>
        <dbReference type="PROSITE-ProRule" id="PRU00169"/>
    </source>
</evidence>
<feature type="region of interest" description="Disordered" evidence="2">
    <location>
        <begin position="1"/>
        <end position="23"/>
    </location>
</feature>
<protein>
    <recommendedName>
        <fullName evidence="7">Response regulatory domain-containing protein</fullName>
    </recommendedName>
</protein>
<evidence type="ECO:0000259" key="3">
    <source>
        <dbReference type="PROSITE" id="PS50110"/>
    </source>
</evidence>
<dbReference type="Gene3D" id="3.30.70.270">
    <property type="match status" value="1"/>
</dbReference>
<organism evidence="5 6">
    <name type="scientific">Magnetovibrio blakemorei</name>
    <dbReference type="NCBI Taxonomy" id="28181"/>
    <lineage>
        <taxon>Bacteria</taxon>
        <taxon>Pseudomonadati</taxon>
        <taxon>Pseudomonadota</taxon>
        <taxon>Alphaproteobacteria</taxon>
        <taxon>Rhodospirillales</taxon>
        <taxon>Magnetovibrionaceae</taxon>
        <taxon>Magnetovibrio</taxon>
    </lineage>
</organism>
<evidence type="ECO:0000256" key="2">
    <source>
        <dbReference type="SAM" id="MobiDB-lite"/>
    </source>
</evidence>
<dbReference type="PROSITE" id="PS50110">
    <property type="entry name" value="RESPONSE_REGULATORY"/>
    <property type="match status" value="1"/>
</dbReference>
<dbReference type="SUPFAM" id="SSF52172">
    <property type="entry name" value="CheY-like"/>
    <property type="match status" value="1"/>
</dbReference>
<evidence type="ECO:0008006" key="7">
    <source>
        <dbReference type="Google" id="ProtNLM"/>
    </source>
</evidence>
<dbReference type="Pfam" id="PF00072">
    <property type="entry name" value="Response_reg"/>
    <property type="match status" value="1"/>
</dbReference>
<sequence length="330" mass="35938">MSWGTVANANPPPKGTGQSTAPQSGALGGLRVLIVDDDLDFANTLKHQIFEGCAQDGGVVVVSSIEAADEQLRAHMFDVCLLDFELADRFGLKRETLSRFAHILTALVFLSNRPSKASALRALSFGGKDFLIKSRLSSFDVAKSISYSLYWKYREIELEANTVHDQVTGLGTVPLFDEHLRHALEVAKRGKEKIGLLMIGLTGMEPVLQDYNDSVSDELLKQVGERIVGKLRTSDVVARLSDQQFGAILVNVKSDAIVKSITGAVTDTIVSKPYTINGYTLKIGANVGTATYPDHAPNLDDLKFVADKALSEKHSKHGTSKIKDHAFGYY</sequence>
<dbReference type="InterPro" id="IPR052155">
    <property type="entry name" value="Biofilm_reg_signaling"/>
</dbReference>
<dbReference type="EMBL" id="MCGG01000010">
    <property type="protein sequence ID" value="OEJ68915.1"/>
    <property type="molecule type" value="Genomic_DNA"/>
</dbReference>
<dbReference type="RefSeq" id="WP_069956982.1">
    <property type="nucleotide sequence ID" value="NZ_MCGG01000010.1"/>
</dbReference>
<dbReference type="InterPro" id="IPR011006">
    <property type="entry name" value="CheY-like_superfamily"/>
</dbReference>
<evidence type="ECO:0000313" key="5">
    <source>
        <dbReference type="EMBL" id="OEJ68915.1"/>
    </source>
</evidence>
<gene>
    <name evidence="5" type="ORF">BEN30_05250</name>
</gene>
<dbReference type="InterPro" id="IPR043128">
    <property type="entry name" value="Rev_trsase/Diguanyl_cyclase"/>
</dbReference>
<feature type="domain" description="GGDEF" evidence="4">
    <location>
        <begin position="192"/>
        <end position="327"/>
    </location>
</feature>
<comment type="caution">
    <text evidence="5">The sequence shown here is derived from an EMBL/GenBank/DDBJ whole genome shotgun (WGS) entry which is preliminary data.</text>
</comment>
<dbReference type="OrthoDB" id="9812260at2"/>
<reference evidence="6" key="1">
    <citation type="submission" date="2016-07" db="EMBL/GenBank/DDBJ databases">
        <authorList>
            <person name="Florea S."/>
            <person name="Webb J.S."/>
            <person name="Jaromczyk J."/>
            <person name="Schardl C.L."/>
        </authorList>
    </citation>
    <scope>NUCLEOTIDE SEQUENCE [LARGE SCALE GENOMIC DNA]</scope>
    <source>
        <strain evidence="6">MV-1</strain>
    </source>
</reference>
<dbReference type="CDD" id="cd01949">
    <property type="entry name" value="GGDEF"/>
    <property type="match status" value="1"/>
</dbReference>
<dbReference type="InterPro" id="IPR000160">
    <property type="entry name" value="GGDEF_dom"/>
</dbReference>
<name>A0A1E5QAN4_9PROT</name>
<dbReference type="PANTHER" id="PTHR44757:SF2">
    <property type="entry name" value="BIOFILM ARCHITECTURE MAINTENANCE PROTEIN MBAA"/>
    <property type="match status" value="1"/>
</dbReference>
<dbReference type="InterPro" id="IPR029787">
    <property type="entry name" value="Nucleotide_cyclase"/>
</dbReference>
<accession>A0A1E5QAN4</accession>
<dbReference type="NCBIfam" id="TIGR00254">
    <property type="entry name" value="GGDEF"/>
    <property type="match status" value="1"/>
</dbReference>
<proteinExistence type="predicted"/>
<dbReference type="AlphaFoldDB" id="A0A1E5QAN4"/>
<dbReference type="PANTHER" id="PTHR44757">
    <property type="entry name" value="DIGUANYLATE CYCLASE DGCP"/>
    <property type="match status" value="1"/>
</dbReference>
<dbReference type="CDD" id="cd00156">
    <property type="entry name" value="REC"/>
    <property type="match status" value="1"/>
</dbReference>